<evidence type="ECO:0000256" key="6">
    <source>
        <dbReference type="ARBA" id="ARBA00032535"/>
    </source>
</evidence>
<evidence type="ECO:0000313" key="10">
    <source>
        <dbReference type="EMBL" id="STY86340.1"/>
    </source>
</evidence>
<evidence type="ECO:0000256" key="3">
    <source>
        <dbReference type="ARBA" id="ARBA00022723"/>
    </source>
</evidence>
<evidence type="ECO:0000256" key="2">
    <source>
        <dbReference type="ARBA" id="ARBA00012146"/>
    </source>
</evidence>
<dbReference type="Gene3D" id="3.10.310.20">
    <property type="entry name" value="DHHA2 domain"/>
    <property type="match status" value="1"/>
</dbReference>
<dbReference type="GO" id="GO:0004427">
    <property type="term" value="F:inorganic diphosphate phosphatase activity"/>
    <property type="evidence" value="ECO:0007669"/>
    <property type="project" value="UniProtKB-EC"/>
</dbReference>
<proteinExistence type="predicted"/>
<name>A0A160GEE4_9GAMM</name>
<feature type="domain" description="DHHA2" evidence="8">
    <location>
        <begin position="197"/>
        <end position="323"/>
    </location>
</feature>
<keyword evidence="3" id="KW-0479">Metal-binding</keyword>
<dbReference type="SUPFAM" id="SSF64182">
    <property type="entry name" value="DHH phosphoesterases"/>
    <property type="match status" value="1"/>
</dbReference>
<keyword evidence="4 10" id="KW-0378">Hydrolase</keyword>
<reference evidence="10 12" key="2">
    <citation type="submission" date="2018-06" db="EMBL/GenBank/DDBJ databases">
        <authorList>
            <consortium name="Pathogen Informatics"/>
            <person name="Doyle S."/>
        </authorList>
    </citation>
    <scope>NUCLEOTIDE SEQUENCE [LARGE SCALE GENOMIC DNA]</scope>
    <source>
        <strain evidence="10 12">NCTC11227</strain>
    </source>
</reference>
<dbReference type="AlphaFoldDB" id="A0A160GEE4"/>
<evidence type="ECO:0000313" key="12">
    <source>
        <dbReference type="Proteomes" id="UP000255102"/>
    </source>
</evidence>
<dbReference type="SMART" id="SM01131">
    <property type="entry name" value="DHHA2"/>
    <property type="match status" value="1"/>
</dbReference>
<evidence type="ECO:0000256" key="1">
    <source>
        <dbReference type="ARBA" id="ARBA00001936"/>
    </source>
</evidence>
<dbReference type="Gene3D" id="3.90.1640.10">
    <property type="entry name" value="inorganic pyrophosphatase (n-terminal core)"/>
    <property type="match status" value="1"/>
</dbReference>
<dbReference type="InterPro" id="IPR004097">
    <property type="entry name" value="DHHA2"/>
</dbReference>
<keyword evidence="5" id="KW-0464">Manganese</keyword>
<reference evidence="9 11" key="1">
    <citation type="submission" date="2015-04" db="EMBL/GenBank/DDBJ databases">
        <authorList>
            <person name="Calcutt M.J."/>
            <person name="Foecking M.F."/>
        </authorList>
    </citation>
    <scope>NUCLEOTIDE SEQUENCE [LARGE SCALE GENOMIC DNA]</scope>
    <source>
        <strain evidence="9 11">199/55</strain>
    </source>
</reference>
<dbReference type="NCBIfam" id="NF003877">
    <property type="entry name" value="PRK05427.1"/>
    <property type="match status" value="1"/>
</dbReference>
<evidence type="ECO:0000313" key="11">
    <source>
        <dbReference type="Proteomes" id="UP000076765"/>
    </source>
</evidence>
<organism evidence="10 12">
    <name type="scientific">Moraxella ovis</name>
    <dbReference type="NCBI Taxonomy" id="29433"/>
    <lineage>
        <taxon>Bacteria</taxon>
        <taxon>Pseudomonadati</taxon>
        <taxon>Pseudomonadota</taxon>
        <taxon>Gammaproteobacteria</taxon>
        <taxon>Moraxellales</taxon>
        <taxon>Moraxellaceae</taxon>
        <taxon>Moraxella</taxon>
    </lineage>
</organism>
<dbReference type="InterPro" id="IPR001667">
    <property type="entry name" value="DDH_dom"/>
</dbReference>
<comment type="catalytic activity">
    <reaction evidence="7">
        <text>diphosphate + H2O = 2 phosphate + H(+)</text>
        <dbReference type="Rhea" id="RHEA:24576"/>
        <dbReference type="ChEBI" id="CHEBI:15377"/>
        <dbReference type="ChEBI" id="CHEBI:15378"/>
        <dbReference type="ChEBI" id="CHEBI:33019"/>
        <dbReference type="ChEBI" id="CHEBI:43474"/>
        <dbReference type="EC" id="3.6.1.1"/>
    </reaction>
</comment>
<dbReference type="Proteomes" id="UP000255102">
    <property type="component" value="Unassembled WGS sequence"/>
</dbReference>
<dbReference type="PANTHER" id="PTHR12112:SF22">
    <property type="entry name" value="MANGANESE-DEPENDENT INORGANIC PYROPHOSPHATASE-RELATED"/>
    <property type="match status" value="1"/>
</dbReference>
<evidence type="ECO:0000256" key="4">
    <source>
        <dbReference type="ARBA" id="ARBA00022801"/>
    </source>
</evidence>
<dbReference type="InterPro" id="IPR038222">
    <property type="entry name" value="DHHA2_dom_sf"/>
</dbReference>
<dbReference type="RefSeq" id="WP_063513482.1">
    <property type="nucleotide sequence ID" value="NZ_CP011158.1"/>
</dbReference>
<evidence type="ECO:0000256" key="5">
    <source>
        <dbReference type="ARBA" id="ARBA00023211"/>
    </source>
</evidence>
<sequence length="336" mass="37438">MHHIFGHTSPDTDAFASAFAFAHWLNAQDIAATPYRLGVPNLETKFVLDYLWQHYSDELVGLTPEILPYLDPNQPLSTLSPGDLIGLTDHNEPAQSIANLADFDIRYIIDHHKLGISTPTPTYVRIYPVGCTCTILYEMFIQKSITITPLLATFMLSAILSDTLNLKSPTTTDDDRMVVAELLAIANMSESQKDDFAQAMFLAKSDVSHLSARDILLMDYKEYQFGTSKWGIAGIETMNLPQITRRMDDLITTAQTLKQEKQLDHLMIAIVDIAQRTGYAIAYDDTQNTILSKAFNTAAQDGLFSLTGIVSRKKQIVPALEVYHNQTENPCSASQT</sequence>
<dbReference type="EMBL" id="UGPW01000001">
    <property type="protein sequence ID" value="STY86340.1"/>
    <property type="molecule type" value="Genomic_DNA"/>
</dbReference>
<dbReference type="EC" id="3.6.1.1" evidence="2"/>
<dbReference type="Proteomes" id="UP000076765">
    <property type="component" value="Chromosome"/>
</dbReference>
<dbReference type="Pfam" id="PF02833">
    <property type="entry name" value="DHHA2"/>
    <property type="match status" value="1"/>
</dbReference>
<gene>
    <name evidence="10" type="primary">ppaC</name>
    <name evidence="9" type="ORF">MOVS_01535</name>
    <name evidence="10" type="ORF">NCTC11227_00320</name>
</gene>
<dbReference type="GO" id="GO:0046872">
    <property type="term" value="F:metal ion binding"/>
    <property type="evidence" value="ECO:0007669"/>
    <property type="project" value="UniProtKB-KW"/>
</dbReference>
<dbReference type="Pfam" id="PF01368">
    <property type="entry name" value="DHH"/>
    <property type="match status" value="1"/>
</dbReference>
<keyword evidence="11" id="KW-1185">Reference proteome</keyword>
<evidence type="ECO:0000313" key="9">
    <source>
        <dbReference type="EMBL" id="ANB90893.1"/>
    </source>
</evidence>
<protein>
    <recommendedName>
        <fullName evidence="2">inorganic diphosphatase</fullName>
        <ecNumber evidence="2">3.6.1.1</ecNumber>
    </recommendedName>
    <alternativeName>
        <fullName evidence="6">Pyrophosphate phospho-hydrolase</fullName>
    </alternativeName>
</protein>
<dbReference type="STRING" id="29433.MOVS_01535"/>
<accession>A0A160GEE4</accession>
<dbReference type="InterPro" id="IPR038763">
    <property type="entry name" value="DHH_sf"/>
</dbReference>
<dbReference type="GO" id="GO:0005737">
    <property type="term" value="C:cytoplasm"/>
    <property type="evidence" value="ECO:0007669"/>
    <property type="project" value="InterPro"/>
</dbReference>
<dbReference type="EMBL" id="CP011158">
    <property type="protein sequence ID" value="ANB90893.1"/>
    <property type="molecule type" value="Genomic_DNA"/>
</dbReference>
<evidence type="ECO:0000256" key="7">
    <source>
        <dbReference type="ARBA" id="ARBA00047820"/>
    </source>
</evidence>
<evidence type="ECO:0000259" key="8">
    <source>
        <dbReference type="SMART" id="SM01131"/>
    </source>
</evidence>
<comment type="cofactor">
    <cofactor evidence="1">
        <name>Mn(2+)</name>
        <dbReference type="ChEBI" id="CHEBI:29035"/>
    </cofactor>
</comment>
<dbReference type="PANTHER" id="PTHR12112">
    <property type="entry name" value="BNIP - RELATED"/>
    <property type="match status" value="1"/>
</dbReference>
<dbReference type="KEGG" id="moi:MOVS_01535"/>